<feature type="region of interest" description="Disordered" evidence="1">
    <location>
        <begin position="160"/>
        <end position="180"/>
    </location>
</feature>
<evidence type="ECO:0000313" key="2">
    <source>
        <dbReference type="EMBL" id="KZP15858.1"/>
    </source>
</evidence>
<protein>
    <submittedName>
        <fullName evidence="2">Uncharacterized protein</fullName>
    </submittedName>
</protein>
<dbReference type="AlphaFoldDB" id="A0A166EKP0"/>
<organism evidence="2 3">
    <name type="scientific">Athelia psychrophila</name>
    <dbReference type="NCBI Taxonomy" id="1759441"/>
    <lineage>
        <taxon>Eukaryota</taxon>
        <taxon>Fungi</taxon>
        <taxon>Dikarya</taxon>
        <taxon>Basidiomycota</taxon>
        <taxon>Agaricomycotina</taxon>
        <taxon>Agaricomycetes</taxon>
        <taxon>Agaricomycetidae</taxon>
        <taxon>Atheliales</taxon>
        <taxon>Atheliaceae</taxon>
        <taxon>Athelia</taxon>
    </lineage>
</organism>
<evidence type="ECO:0000313" key="3">
    <source>
        <dbReference type="Proteomes" id="UP000076532"/>
    </source>
</evidence>
<feature type="region of interest" description="Disordered" evidence="1">
    <location>
        <begin position="17"/>
        <end position="108"/>
    </location>
</feature>
<sequence>MSWIDFVHKRLFMYSLPSPTSSHGRQSSQGSWRSFRSATAATPHSDGHDAIPLPEPMYPAHQESASAGSYPSAGMAKRPALSPTPSITSSTRSLRSHKHSSLPIATSRAPPLPVRAASAFEETSTSGSVANHHLSPIVEQDQLSPDARLMPLPTQRTIETQFTAPSGGAPESSDLPRTCF</sequence>
<feature type="compositionally biased region" description="Polar residues" evidence="1">
    <location>
        <begin position="17"/>
        <end position="42"/>
    </location>
</feature>
<feature type="compositionally biased region" description="Low complexity" evidence="1">
    <location>
        <begin position="81"/>
        <end position="93"/>
    </location>
</feature>
<evidence type="ECO:0000256" key="1">
    <source>
        <dbReference type="SAM" id="MobiDB-lite"/>
    </source>
</evidence>
<dbReference type="EMBL" id="KV417600">
    <property type="protein sequence ID" value="KZP15858.1"/>
    <property type="molecule type" value="Genomic_DNA"/>
</dbReference>
<dbReference type="Proteomes" id="UP000076532">
    <property type="component" value="Unassembled WGS sequence"/>
</dbReference>
<gene>
    <name evidence="2" type="ORF">FIBSPDRAFT_75500</name>
</gene>
<proteinExistence type="predicted"/>
<accession>A0A166EKP0</accession>
<keyword evidence="3" id="KW-1185">Reference proteome</keyword>
<reference evidence="2 3" key="1">
    <citation type="journal article" date="2016" name="Mol. Biol. Evol.">
        <title>Comparative Genomics of Early-Diverging Mushroom-Forming Fungi Provides Insights into the Origins of Lignocellulose Decay Capabilities.</title>
        <authorList>
            <person name="Nagy L.G."/>
            <person name="Riley R."/>
            <person name="Tritt A."/>
            <person name="Adam C."/>
            <person name="Daum C."/>
            <person name="Floudas D."/>
            <person name="Sun H."/>
            <person name="Yadav J.S."/>
            <person name="Pangilinan J."/>
            <person name="Larsson K.H."/>
            <person name="Matsuura K."/>
            <person name="Barry K."/>
            <person name="Labutti K."/>
            <person name="Kuo R."/>
            <person name="Ohm R.A."/>
            <person name="Bhattacharya S.S."/>
            <person name="Shirouzu T."/>
            <person name="Yoshinaga Y."/>
            <person name="Martin F.M."/>
            <person name="Grigoriev I.V."/>
            <person name="Hibbett D.S."/>
        </authorList>
    </citation>
    <scope>NUCLEOTIDE SEQUENCE [LARGE SCALE GENOMIC DNA]</scope>
    <source>
        <strain evidence="2 3">CBS 109695</strain>
    </source>
</reference>
<name>A0A166EKP0_9AGAM</name>